<dbReference type="Gene3D" id="3.30.460.80">
    <property type="entry name" value="NADH:ubiquinone oxidoreductase, 30kDa subunit"/>
    <property type="match status" value="1"/>
</dbReference>
<dbReference type="PANTHER" id="PTHR10884:SF14">
    <property type="entry name" value="NADH DEHYDROGENASE [UBIQUINONE] IRON-SULFUR PROTEIN 3, MITOCHONDRIAL"/>
    <property type="match status" value="1"/>
</dbReference>
<dbReference type="Pfam" id="PF00329">
    <property type="entry name" value="Complex1_30kDa"/>
    <property type="match status" value="1"/>
</dbReference>
<keyword evidence="4" id="KW-0830">Ubiquinone</keyword>
<evidence type="ECO:0000313" key="4">
    <source>
        <dbReference type="EMBL" id="AKU90685.1"/>
    </source>
</evidence>
<dbReference type="STRING" id="1391653.AKJ08_1072"/>
<accession>A0A0K1PAY4</accession>
<dbReference type="OrthoDB" id="9803286at2"/>
<dbReference type="Proteomes" id="UP000055590">
    <property type="component" value="Chromosome"/>
</dbReference>
<dbReference type="AlphaFoldDB" id="A0A0K1PAY4"/>
<dbReference type="EMBL" id="CP012332">
    <property type="protein sequence ID" value="AKU90685.1"/>
    <property type="molecule type" value="Genomic_DNA"/>
</dbReference>
<dbReference type="InterPro" id="IPR001268">
    <property type="entry name" value="NADH_UbQ_OxRdtase_30kDa_su"/>
</dbReference>
<evidence type="ECO:0000256" key="2">
    <source>
        <dbReference type="SAM" id="MobiDB-lite"/>
    </source>
</evidence>
<dbReference type="RefSeq" id="WP_082342732.1">
    <property type="nucleotide sequence ID" value="NZ_CP012332.1"/>
</dbReference>
<evidence type="ECO:0000313" key="5">
    <source>
        <dbReference type="Proteomes" id="UP000055590"/>
    </source>
</evidence>
<evidence type="ECO:0000256" key="1">
    <source>
        <dbReference type="ARBA" id="ARBA00007569"/>
    </source>
</evidence>
<feature type="region of interest" description="Disordered" evidence="2">
    <location>
        <begin position="161"/>
        <end position="192"/>
    </location>
</feature>
<dbReference type="KEGG" id="vin:AKJ08_1072"/>
<organism evidence="4 5">
    <name type="scientific">Vulgatibacter incomptus</name>
    <dbReference type="NCBI Taxonomy" id="1391653"/>
    <lineage>
        <taxon>Bacteria</taxon>
        <taxon>Pseudomonadati</taxon>
        <taxon>Myxococcota</taxon>
        <taxon>Myxococcia</taxon>
        <taxon>Myxococcales</taxon>
        <taxon>Cystobacterineae</taxon>
        <taxon>Vulgatibacteraceae</taxon>
        <taxon>Vulgatibacter</taxon>
    </lineage>
</organism>
<dbReference type="InterPro" id="IPR037232">
    <property type="entry name" value="NADH_quin_OxRdtase_su_C/D-like"/>
</dbReference>
<evidence type="ECO:0000259" key="3">
    <source>
        <dbReference type="Pfam" id="PF00329"/>
    </source>
</evidence>
<dbReference type="PATRIC" id="fig|1391653.3.peg.1098"/>
<protein>
    <submittedName>
        <fullName evidence="4">NADH-ubiquinone oxidoreductase chain C</fullName>
    </submittedName>
</protein>
<feature type="domain" description="NADH:ubiquinone oxidoreductase 30kDa subunit" evidence="3">
    <location>
        <begin position="30"/>
        <end position="152"/>
    </location>
</feature>
<sequence length="192" mass="22178">MSEKALQRVAEKFPDAIVHGYAQHGDETLVVKRESLVDVMRFCHDDPELELKMPSSLTCVDYIDEKPRFELVYSLYSITLKHRLRIKVRVGEDDPTVPSVISVYRGMNFWERYCWDMYGIRFTDREADMKRLWLYEEFEGHPLRKDYPLRGRQGLIPELDVRDITRGPGPGPGSGPAARAAVARPSQLPILK</sequence>
<feature type="compositionally biased region" description="Low complexity" evidence="2">
    <location>
        <begin position="175"/>
        <end position="185"/>
    </location>
</feature>
<proteinExistence type="inferred from homology"/>
<dbReference type="SUPFAM" id="SSF143243">
    <property type="entry name" value="Nqo5-like"/>
    <property type="match status" value="1"/>
</dbReference>
<gene>
    <name evidence="4" type="ORF">AKJ08_1072</name>
</gene>
<dbReference type="GO" id="GO:0008137">
    <property type="term" value="F:NADH dehydrogenase (ubiquinone) activity"/>
    <property type="evidence" value="ECO:0007669"/>
    <property type="project" value="InterPro"/>
</dbReference>
<reference evidence="4 5" key="1">
    <citation type="submission" date="2015-08" db="EMBL/GenBank/DDBJ databases">
        <authorList>
            <person name="Babu N.S."/>
            <person name="Beckwith C.J."/>
            <person name="Beseler K.G."/>
            <person name="Brison A."/>
            <person name="Carone J.V."/>
            <person name="Caskin T.P."/>
            <person name="Diamond M."/>
            <person name="Durham M.E."/>
            <person name="Foxe J.M."/>
            <person name="Go M."/>
            <person name="Henderson B.A."/>
            <person name="Jones I.B."/>
            <person name="McGettigan J.A."/>
            <person name="Micheletti S.J."/>
            <person name="Nasrallah M.E."/>
            <person name="Ortiz D."/>
            <person name="Piller C.R."/>
            <person name="Privatt S.R."/>
            <person name="Schneider S.L."/>
            <person name="Sharp S."/>
            <person name="Smith T.C."/>
            <person name="Stanton J.D."/>
            <person name="Ullery H.E."/>
            <person name="Wilson R.J."/>
            <person name="Serrano M.G."/>
            <person name="Buck G."/>
            <person name="Lee V."/>
            <person name="Wang Y."/>
            <person name="Carvalho R."/>
            <person name="Voegtly L."/>
            <person name="Shi R."/>
            <person name="Duckworth R."/>
            <person name="Johnson A."/>
            <person name="Loviza R."/>
            <person name="Walstead R."/>
            <person name="Shah Z."/>
            <person name="Kiflezghi M."/>
            <person name="Wade K."/>
            <person name="Ball S.L."/>
            <person name="Bradley K.W."/>
            <person name="Asai D.J."/>
            <person name="Bowman C.A."/>
            <person name="Russell D.A."/>
            <person name="Pope W.H."/>
            <person name="Jacobs-Sera D."/>
            <person name="Hendrix R.W."/>
            <person name="Hatfull G.F."/>
        </authorList>
    </citation>
    <scope>NUCLEOTIDE SEQUENCE [LARGE SCALE GENOMIC DNA]</scope>
    <source>
        <strain evidence="4 5">DSM 27710</strain>
    </source>
</reference>
<dbReference type="PANTHER" id="PTHR10884">
    <property type="entry name" value="NADH DEHYDROGENASE UBIQUINONE IRON-SULFUR PROTEIN 3"/>
    <property type="match status" value="1"/>
</dbReference>
<name>A0A0K1PAY4_9BACT</name>
<comment type="similarity">
    <text evidence="1">Belongs to the complex I 30 kDa subunit family.</text>
</comment>
<keyword evidence="5" id="KW-1185">Reference proteome</keyword>